<proteinExistence type="predicted"/>
<comment type="caution">
    <text evidence="2">The sequence shown here is derived from an EMBL/GenBank/DDBJ whole genome shotgun (WGS) entry which is preliminary data.</text>
</comment>
<dbReference type="Pfam" id="PF03466">
    <property type="entry name" value="LysR_substrate"/>
    <property type="match status" value="1"/>
</dbReference>
<dbReference type="SUPFAM" id="SSF53850">
    <property type="entry name" value="Periplasmic binding protein-like II"/>
    <property type="match status" value="1"/>
</dbReference>
<evidence type="ECO:0000259" key="1">
    <source>
        <dbReference type="Pfam" id="PF03466"/>
    </source>
</evidence>
<protein>
    <recommendedName>
        <fullName evidence="1">LysR substrate-binding domain-containing protein</fullName>
    </recommendedName>
</protein>
<gene>
    <name evidence="2" type="ORF">ENR64_21390</name>
</gene>
<organism evidence="2">
    <name type="scientific">Oscillatoriales cyanobacterium SpSt-418</name>
    <dbReference type="NCBI Taxonomy" id="2282169"/>
    <lineage>
        <taxon>Bacteria</taxon>
        <taxon>Bacillati</taxon>
        <taxon>Cyanobacteriota</taxon>
        <taxon>Cyanophyceae</taxon>
        <taxon>Oscillatoriophycideae</taxon>
        <taxon>Oscillatoriales</taxon>
    </lineage>
</organism>
<feature type="domain" description="LysR substrate-binding" evidence="1">
    <location>
        <begin position="20"/>
        <end position="84"/>
    </location>
</feature>
<name>A0A7C3KHV9_9CYAN</name>
<sequence>MNVKTGRFYENHSHIENCCELAQTRLGLAAAGVGITFVLSKMQILSAKGVIYRPITGEFPTLKLALAWRQDESSPVVHEFLKYL</sequence>
<dbReference type="AlphaFoldDB" id="A0A7C3KHV9"/>
<dbReference type="InterPro" id="IPR005119">
    <property type="entry name" value="LysR_subst-bd"/>
</dbReference>
<reference evidence="2" key="1">
    <citation type="journal article" date="2020" name="mSystems">
        <title>Genome- and Community-Level Interaction Insights into Carbon Utilization and Element Cycling Functions of Hydrothermarchaeota in Hydrothermal Sediment.</title>
        <authorList>
            <person name="Zhou Z."/>
            <person name="Liu Y."/>
            <person name="Xu W."/>
            <person name="Pan J."/>
            <person name="Luo Z.H."/>
            <person name="Li M."/>
        </authorList>
    </citation>
    <scope>NUCLEOTIDE SEQUENCE [LARGE SCALE GENOMIC DNA]</scope>
    <source>
        <strain evidence="2">SpSt-418</strain>
    </source>
</reference>
<accession>A0A7C3KHV9</accession>
<evidence type="ECO:0000313" key="2">
    <source>
        <dbReference type="EMBL" id="HFN00249.1"/>
    </source>
</evidence>
<dbReference type="EMBL" id="DSRU01000308">
    <property type="protein sequence ID" value="HFN00249.1"/>
    <property type="molecule type" value="Genomic_DNA"/>
</dbReference>
<dbReference type="Gene3D" id="3.40.190.10">
    <property type="entry name" value="Periplasmic binding protein-like II"/>
    <property type="match status" value="2"/>
</dbReference>